<comment type="caution">
    <text evidence="6">The sequence shown here is derived from an EMBL/GenBank/DDBJ whole genome shotgun (WGS) entry which is preliminary data.</text>
</comment>
<evidence type="ECO:0000313" key="7">
    <source>
        <dbReference type="Proteomes" id="UP000827284"/>
    </source>
</evidence>
<dbReference type="OrthoDB" id="9993796at2759"/>
<organism evidence="6 7">
    <name type="scientific">Entomortierella parvispora</name>
    <dbReference type="NCBI Taxonomy" id="205924"/>
    <lineage>
        <taxon>Eukaryota</taxon>
        <taxon>Fungi</taxon>
        <taxon>Fungi incertae sedis</taxon>
        <taxon>Mucoromycota</taxon>
        <taxon>Mortierellomycotina</taxon>
        <taxon>Mortierellomycetes</taxon>
        <taxon>Mortierellales</taxon>
        <taxon>Mortierellaceae</taxon>
        <taxon>Entomortierella</taxon>
    </lineage>
</organism>
<accession>A0A9P3HDE9</accession>
<evidence type="ECO:0000256" key="4">
    <source>
        <dbReference type="ARBA" id="ARBA00023002"/>
    </source>
</evidence>
<dbReference type="Pfam" id="PF01494">
    <property type="entry name" value="FAD_binding_3"/>
    <property type="match status" value="2"/>
</dbReference>
<reference evidence="6" key="1">
    <citation type="submission" date="2021-11" db="EMBL/GenBank/DDBJ databases">
        <authorList>
            <person name="Herlambang A."/>
            <person name="Guo Y."/>
            <person name="Takashima Y."/>
            <person name="Nishizawa T."/>
        </authorList>
    </citation>
    <scope>NUCLEOTIDE SEQUENCE</scope>
    <source>
        <strain evidence="6">E1425</strain>
    </source>
</reference>
<keyword evidence="3" id="KW-0274">FAD</keyword>
<evidence type="ECO:0000256" key="3">
    <source>
        <dbReference type="ARBA" id="ARBA00022827"/>
    </source>
</evidence>
<sequence length="486" mass="54664">MTPHILMHLSYYPSQPPPQHDGKTPHVLIAGAGIGGLFFALLLERAGIPYQIFEQAEDVRPVGSVISLGANILPTFEQLGLYEELKAMALPCMGNNYLDSDLRKVATLHTIHATETIGYDYMILSRPDLYDLLLSKIPEEKIHLGKKIESMQQNREDVMIRCEDHTTYHGDVLVGADGAFSAVRRSLYESLESQNLLPATDSAEDPERRGYACLAGTTDNLDPEKFPIVTSDESVYHHMLGEKSKKIRYTWTTFNITDNRIAWAVISKEPRPAKTEEVKRPNSEWAPENCDDMIKIVKDFRVACGSTLGGLINATPKEQMSKVFLEDRLYETWNYGHTVLMGDAAHRMLPSSGQGPVCAMLDAVVLANCLYELTSVTPETISKALDEYKAERMPHVKAMYARSKRNARILMGNSLFDKCLRYITFNLAPQGVRDNAIIEGTSYRPQLTFLPQVENRGTNKILQQKFSKRYAQEEKQRRSKDTAAAV</sequence>
<keyword evidence="4" id="KW-0560">Oxidoreductase</keyword>
<reference evidence="6" key="2">
    <citation type="journal article" date="2022" name="Microbiol. Resour. Announc.">
        <title>Whole-Genome Sequence of Entomortierella parvispora E1425, a Mucoromycotan Fungus Associated with Burkholderiaceae-Related Endosymbiotic Bacteria.</title>
        <authorList>
            <person name="Herlambang A."/>
            <person name="Guo Y."/>
            <person name="Takashima Y."/>
            <person name="Narisawa K."/>
            <person name="Ohta H."/>
            <person name="Nishizawa T."/>
        </authorList>
    </citation>
    <scope>NUCLEOTIDE SEQUENCE</scope>
    <source>
        <strain evidence="6">E1425</strain>
    </source>
</reference>
<feature type="domain" description="FAD-binding" evidence="5">
    <location>
        <begin position="316"/>
        <end position="402"/>
    </location>
</feature>
<dbReference type="EMBL" id="BQFW01000009">
    <property type="protein sequence ID" value="GJJ74659.1"/>
    <property type="molecule type" value="Genomic_DNA"/>
</dbReference>
<protein>
    <recommendedName>
        <fullName evidence="5">FAD-binding domain-containing protein</fullName>
    </recommendedName>
</protein>
<evidence type="ECO:0000313" key="6">
    <source>
        <dbReference type="EMBL" id="GJJ74659.1"/>
    </source>
</evidence>
<evidence type="ECO:0000256" key="1">
    <source>
        <dbReference type="ARBA" id="ARBA00007992"/>
    </source>
</evidence>
<dbReference type="InterPro" id="IPR002938">
    <property type="entry name" value="FAD-bd"/>
</dbReference>
<dbReference type="Gene3D" id="3.50.50.60">
    <property type="entry name" value="FAD/NAD(P)-binding domain"/>
    <property type="match status" value="1"/>
</dbReference>
<dbReference type="PANTHER" id="PTHR47356:SF2">
    <property type="entry name" value="FAD-BINDING DOMAIN-CONTAINING PROTEIN-RELATED"/>
    <property type="match status" value="1"/>
</dbReference>
<dbReference type="Proteomes" id="UP000827284">
    <property type="component" value="Unassembled WGS sequence"/>
</dbReference>
<proteinExistence type="inferred from homology"/>
<keyword evidence="7" id="KW-1185">Reference proteome</keyword>
<comment type="similarity">
    <text evidence="1">Belongs to the paxM FAD-dependent monooxygenase family.</text>
</comment>
<dbReference type="GO" id="GO:0071949">
    <property type="term" value="F:FAD binding"/>
    <property type="evidence" value="ECO:0007669"/>
    <property type="project" value="InterPro"/>
</dbReference>
<dbReference type="GO" id="GO:0004497">
    <property type="term" value="F:monooxygenase activity"/>
    <property type="evidence" value="ECO:0007669"/>
    <property type="project" value="InterPro"/>
</dbReference>
<dbReference type="InterPro" id="IPR050562">
    <property type="entry name" value="FAD_mOase_fung"/>
</dbReference>
<dbReference type="PRINTS" id="PR00420">
    <property type="entry name" value="RNGMNOXGNASE"/>
</dbReference>
<evidence type="ECO:0000256" key="2">
    <source>
        <dbReference type="ARBA" id="ARBA00022630"/>
    </source>
</evidence>
<name>A0A9P3HDE9_9FUNG</name>
<dbReference type="SUPFAM" id="SSF51905">
    <property type="entry name" value="FAD/NAD(P)-binding domain"/>
    <property type="match status" value="1"/>
</dbReference>
<dbReference type="InterPro" id="IPR036188">
    <property type="entry name" value="FAD/NAD-bd_sf"/>
</dbReference>
<feature type="domain" description="FAD-binding" evidence="5">
    <location>
        <begin position="26"/>
        <end position="194"/>
    </location>
</feature>
<dbReference type="PANTHER" id="PTHR47356">
    <property type="entry name" value="FAD-DEPENDENT MONOOXYGENASE ASQG-RELATED"/>
    <property type="match status" value="1"/>
</dbReference>
<evidence type="ECO:0000259" key="5">
    <source>
        <dbReference type="Pfam" id="PF01494"/>
    </source>
</evidence>
<dbReference type="AlphaFoldDB" id="A0A9P3HDE9"/>
<gene>
    <name evidence="6" type="ORF">EMPS_07017</name>
</gene>
<keyword evidence="2" id="KW-0285">Flavoprotein</keyword>